<proteinExistence type="predicted"/>
<dbReference type="KEGG" id="asoc:CB4_03297"/>
<organism evidence="1 2">
    <name type="scientific">Aneurinibacillus soli</name>
    <dbReference type="NCBI Taxonomy" id="1500254"/>
    <lineage>
        <taxon>Bacteria</taxon>
        <taxon>Bacillati</taxon>
        <taxon>Bacillota</taxon>
        <taxon>Bacilli</taxon>
        <taxon>Bacillales</taxon>
        <taxon>Paenibacillaceae</taxon>
        <taxon>Aneurinibacillus group</taxon>
        <taxon>Aneurinibacillus</taxon>
    </lineage>
</organism>
<dbReference type="EMBL" id="AP017312">
    <property type="protein sequence ID" value="BAU29119.1"/>
    <property type="molecule type" value="Genomic_DNA"/>
</dbReference>
<dbReference type="Pfam" id="PF13129">
    <property type="entry name" value="DUF3953"/>
    <property type="match status" value="1"/>
</dbReference>
<evidence type="ECO:0000313" key="2">
    <source>
        <dbReference type="Proteomes" id="UP000217696"/>
    </source>
</evidence>
<dbReference type="AlphaFoldDB" id="A0A0U5B6S8"/>
<dbReference type="Proteomes" id="UP000217696">
    <property type="component" value="Chromosome"/>
</dbReference>
<reference evidence="1 2" key="1">
    <citation type="submission" date="2015-12" db="EMBL/GenBank/DDBJ databases">
        <title>Genome sequence of Aneurinibacillus soli.</title>
        <authorList>
            <person name="Lee J.S."/>
            <person name="Lee K.C."/>
            <person name="Kim K.K."/>
            <person name="Lee B.W."/>
        </authorList>
    </citation>
    <scope>NUCLEOTIDE SEQUENCE [LARGE SCALE GENOMIC DNA]</scope>
    <source>
        <strain evidence="1 2">CB4</strain>
    </source>
</reference>
<gene>
    <name evidence="1" type="ORF">CB4_03297</name>
</gene>
<sequence length="90" mass="10426">MKKWIVLNIIQLLLSLIVLLMSTINVLMSPTHDYFPGFVVQFFLGVLFGVIGLNQLLQKQTRFAIFCFIVMIFSLFASFYIFNVQSFTVH</sequence>
<keyword evidence="2" id="KW-1185">Reference proteome</keyword>
<dbReference type="InterPro" id="IPR025018">
    <property type="entry name" value="DUF3953"/>
</dbReference>
<evidence type="ECO:0000313" key="1">
    <source>
        <dbReference type="EMBL" id="BAU29119.1"/>
    </source>
</evidence>
<name>A0A0U5B6S8_9BACL</name>
<protein>
    <submittedName>
        <fullName evidence="1">Uncharacterized protein</fullName>
    </submittedName>
</protein>
<accession>A0A0U5B6S8</accession>